<keyword evidence="3" id="KW-0964">Secreted</keyword>
<dbReference type="FunFam" id="2.60.40.770:FF:000001">
    <property type="entry name" value="NPC intracellular cholesterol transporter 2"/>
    <property type="match status" value="1"/>
</dbReference>
<sequence length="163" mass="18008">MSRPAFLFSVLLLIAAAACSSVQASKVLKCKGSSIDVTNKVRISVCEEPPCQLRKRAVPEIRIAFRPDHDINNLVTSVQAQIGGIPFPFIGVDGTSACGKLFKSDGKTKADCPLKKGQDYFYVNSFKVYDQYPKVKLHIRWALRDPNANKMVSCFELPAKITN</sequence>
<gene>
    <name evidence="6" type="primary">NPC2c</name>
</gene>
<name>A0A346RVH7_ADELI</name>
<evidence type="ECO:0000256" key="1">
    <source>
        <dbReference type="ARBA" id="ARBA00004613"/>
    </source>
</evidence>
<dbReference type="GO" id="GO:0032934">
    <property type="term" value="F:sterol binding"/>
    <property type="evidence" value="ECO:0007669"/>
    <property type="project" value="InterPro"/>
</dbReference>
<dbReference type="PANTHER" id="PTHR11306:SF68">
    <property type="entry name" value="NPC INTRACELLULAR CHOLESTEROL TRANSPORTER 2"/>
    <property type="match status" value="1"/>
</dbReference>
<proteinExistence type="evidence at transcript level"/>
<dbReference type="SUPFAM" id="SSF81296">
    <property type="entry name" value="E set domains"/>
    <property type="match status" value="1"/>
</dbReference>
<dbReference type="InterPro" id="IPR039670">
    <property type="entry name" value="NPC2-like"/>
</dbReference>
<dbReference type="Pfam" id="PF02221">
    <property type="entry name" value="E1_DerP2_DerF2"/>
    <property type="match status" value="1"/>
</dbReference>
<dbReference type="InterPro" id="IPR003172">
    <property type="entry name" value="ML_dom"/>
</dbReference>
<evidence type="ECO:0000256" key="2">
    <source>
        <dbReference type="ARBA" id="ARBA00006370"/>
    </source>
</evidence>
<dbReference type="AlphaFoldDB" id="A0A346RVH7"/>
<organism evidence="6">
    <name type="scientific">Adelphocoris lineolatus</name>
    <name type="common">Alfalfa plant bug</name>
    <dbReference type="NCBI Taxonomy" id="236346"/>
    <lineage>
        <taxon>Eukaryota</taxon>
        <taxon>Metazoa</taxon>
        <taxon>Ecdysozoa</taxon>
        <taxon>Arthropoda</taxon>
        <taxon>Hexapoda</taxon>
        <taxon>Insecta</taxon>
        <taxon>Pterygota</taxon>
        <taxon>Neoptera</taxon>
        <taxon>Paraneoptera</taxon>
        <taxon>Hemiptera</taxon>
        <taxon>Heteroptera</taxon>
        <taxon>Panheteroptera</taxon>
        <taxon>Cimicomorpha</taxon>
        <taxon>Miridae</taxon>
        <taxon>Mirini</taxon>
        <taxon>Adelphocoris</taxon>
    </lineage>
</organism>
<dbReference type="GO" id="GO:0005576">
    <property type="term" value="C:extracellular region"/>
    <property type="evidence" value="ECO:0007669"/>
    <property type="project" value="UniProtKB-SubCell"/>
</dbReference>
<feature type="signal peptide" evidence="4">
    <location>
        <begin position="1"/>
        <end position="24"/>
    </location>
</feature>
<evidence type="ECO:0000259" key="5">
    <source>
        <dbReference type="SMART" id="SM00737"/>
    </source>
</evidence>
<dbReference type="PANTHER" id="PTHR11306">
    <property type="entry name" value="NIEMANN PICK TYPE C2 PROTEIN NPC2-RELATED"/>
    <property type="match status" value="1"/>
</dbReference>
<reference evidence="6" key="1">
    <citation type="journal article" date="2018" name="J. Asia-Pac. Entomol.">
        <title>Molecular characterization and expression analysis of putative odorant carrier proteins in Adelphocoris lineolatus.</title>
        <authorList>
            <person name="Xiao Y."/>
            <person name="Sun L."/>
            <person name="Wang Q."/>
            <person name="Zhang Q."/>
            <person name="Gu S.-H."/>
            <person name="Khashaveh A."/>
            <person name="Liu Z.-W."/>
            <person name="Zhang Y.-J."/>
        </authorList>
    </citation>
    <scope>NUCLEOTIDE SEQUENCE</scope>
</reference>
<dbReference type="InterPro" id="IPR014756">
    <property type="entry name" value="Ig_E-set"/>
</dbReference>
<comment type="subcellular location">
    <subcellularLocation>
        <location evidence="1">Secreted</location>
    </subcellularLocation>
</comment>
<dbReference type="SMART" id="SM00737">
    <property type="entry name" value="ML"/>
    <property type="match status" value="1"/>
</dbReference>
<dbReference type="GO" id="GO:0015918">
    <property type="term" value="P:sterol transport"/>
    <property type="evidence" value="ECO:0007669"/>
    <property type="project" value="InterPro"/>
</dbReference>
<keyword evidence="4" id="KW-0732">Signal</keyword>
<dbReference type="Gene3D" id="2.60.40.770">
    <property type="match status" value="1"/>
</dbReference>
<dbReference type="PROSITE" id="PS51257">
    <property type="entry name" value="PROKAR_LIPOPROTEIN"/>
    <property type="match status" value="1"/>
</dbReference>
<evidence type="ECO:0000313" key="6">
    <source>
        <dbReference type="EMBL" id="AXS78217.1"/>
    </source>
</evidence>
<evidence type="ECO:0000256" key="4">
    <source>
        <dbReference type="SAM" id="SignalP"/>
    </source>
</evidence>
<accession>A0A346RVH7</accession>
<dbReference type="EMBL" id="MG191334">
    <property type="protein sequence ID" value="AXS78217.1"/>
    <property type="molecule type" value="mRNA"/>
</dbReference>
<evidence type="ECO:0000256" key="3">
    <source>
        <dbReference type="ARBA" id="ARBA00022525"/>
    </source>
</evidence>
<feature type="domain" description="MD-2-related lipid-recognition" evidence="5">
    <location>
        <begin position="27"/>
        <end position="159"/>
    </location>
</feature>
<feature type="chain" id="PRO_5016839350" evidence="4">
    <location>
        <begin position="25"/>
        <end position="163"/>
    </location>
</feature>
<protein>
    <submittedName>
        <fullName evidence="6">Niemann-Pick type C2 protein d</fullName>
    </submittedName>
</protein>
<comment type="similarity">
    <text evidence="2">Belongs to the NPC2 family.</text>
</comment>